<dbReference type="EMBL" id="HBFQ01013415">
    <property type="protein sequence ID" value="CAD8834957.1"/>
    <property type="molecule type" value="Transcribed_RNA"/>
</dbReference>
<name>A0A7S0ZWU6_NOCSC</name>
<reference evidence="1" key="1">
    <citation type="submission" date="2021-01" db="EMBL/GenBank/DDBJ databases">
        <authorList>
            <person name="Corre E."/>
            <person name="Pelletier E."/>
            <person name="Niang G."/>
            <person name="Scheremetjew M."/>
            <person name="Finn R."/>
            <person name="Kale V."/>
            <person name="Holt S."/>
            <person name="Cochrane G."/>
            <person name="Meng A."/>
            <person name="Brown T."/>
            <person name="Cohen L."/>
        </authorList>
    </citation>
    <scope>NUCLEOTIDE SEQUENCE</scope>
</reference>
<sequence>MHHDGEYSHSLSVSGCSTPVRFDRTPRASVSTCSGATGACPEHCPCKFQKLVVSVGLNFTTEVFKLLQLAEILEMGGYTTCASMVDLGDEFVEKLGLPRILAQALRHKAATAPRPWTKFGPLPPAQKIEDTRRTLGACSGRAFQNAEQAAGFANFEAKADKMSWTHLHGGFPTPLRNYEIKAPSKVRCADSLHDARGSGDLHAREVLAIQRHLERTSSAEQLKRYELEHSPRTVGEDGWLETSDNKRSSGTIFPKASYDRSLAGFERRQCVVDFTRDISPVRLV</sequence>
<gene>
    <name evidence="1" type="ORF">NSCI0253_LOCUS9305</name>
</gene>
<evidence type="ECO:0000313" key="1">
    <source>
        <dbReference type="EMBL" id="CAD8834957.1"/>
    </source>
</evidence>
<accession>A0A7S0ZWU6</accession>
<organism evidence="1">
    <name type="scientific">Noctiluca scintillans</name>
    <name type="common">Sea sparkle</name>
    <name type="synonym">Red tide dinoflagellate</name>
    <dbReference type="NCBI Taxonomy" id="2966"/>
    <lineage>
        <taxon>Eukaryota</taxon>
        <taxon>Sar</taxon>
        <taxon>Alveolata</taxon>
        <taxon>Dinophyceae</taxon>
        <taxon>Noctilucales</taxon>
        <taxon>Noctilucaceae</taxon>
        <taxon>Noctiluca</taxon>
    </lineage>
</organism>
<protein>
    <submittedName>
        <fullName evidence="1">Uncharacterized protein</fullName>
    </submittedName>
</protein>
<proteinExistence type="predicted"/>
<dbReference type="AlphaFoldDB" id="A0A7S0ZWU6"/>